<dbReference type="InterPro" id="IPR045863">
    <property type="entry name" value="CorA_TM1_TM2"/>
</dbReference>
<dbReference type="AlphaFoldDB" id="A0A135ZYR3"/>
<comment type="caution">
    <text evidence="12">The sequence shown here is derived from an EMBL/GenBank/DDBJ whole genome shotgun (WGS) entry which is preliminary data.</text>
</comment>
<keyword evidence="9" id="KW-0406">Ion transport</keyword>
<proteinExistence type="inferred from homology"/>
<keyword evidence="7" id="KW-0862">Zinc</keyword>
<dbReference type="GO" id="GO:0000287">
    <property type="term" value="F:magnesium ion binding"/>
    <property type="evidence" value="ECO:0007669"/>
    <property type="project" value="TreeGrafter"/>
</dbReference>
<keyword evidence="13" id="KW-1185">Reference proteome</keyword>
<dbReference type="GO" id="GO:0050897">
    <property type="term" value="F:cobalt ion binding"/>
    <property type="evidence" value="ECO:0007669"/>
    <property type="project" value="TreeGrafter"/>
</dbReference>
<evidence type="ECO:0000313" key="13">
    <source>
        <dbReference type="Proteomes" id="UP000070299"/>
    </source>
</evidence>
<dbReference type="EMBL" id="LSNE01000007">
    <property type="protein sequence ID" value="KXI28107.1"/>
    <property type="molecule type" value="Genomic_DNA"/>
</dbReference>
<dbReference type="PANTHER" id="PTHR46494">
    <property type="entry name" value="CORA FAMILY METAL ION TRANSPORTER (EUROFUNG)"/>
    <property type="match status" value="1"/>
</dbReference>
<dbReference type="OrthoDB" id="9803484at2"/>
<feature type="transmembrane region" description="Helical" evidence="11">
    <location>
        <begin position="272"/>
        <end position="294"/>
    </location>
</feature>
<gene>
    <name evidence="12" type="ORF">AX660_17120</name>
</gene>
<evidence type="ECO:0000256" key="11">
    <source>
        <dbReference type="SAM" id="Phobius"/>
    </source>
</evidence>
<organism evidence="12 13">
    <name type="scientific">Paraglaciecola hydrolytica</name>
    <dbReference type="NCBI Taxonomy" id="1799789"/>
    <lineage>
        <taxon>Bacteria</taxon>
        <taxon>Pseudomonadati</taxon>
        <taxon>Pseudomonadota</taxon>
        <taxon>Gammaproteobacteria</taxon>
        <taxon>Alteromonadales</taxon>
        <taxon>Alteromonadaceae</taxon>
        <taxon>Paraglaciecola</taxon>
    </lineage>
</organism>
<name>A0A135ZYR3_9ALTE</name>
<evidence type="ECO:0000256" key="5">
    <source>
        <dbReference type="ARBA" id="ARBA00022519"/>
    </source>
</evidence>
<evidence type="ECO:0000256" key="1">
    <source>
        <dbReference type="ARBA" id="ARBA00004651"/>
    </source>
</evidence>
<dbReference type="SUPFAM" id="SSF143865">
    <property type="entry name" value="CorA soluble domain-like"/>
    <property type="match status" value="1"/>
</dbReference>
<keyword evidence="3" id="KW-0813">Transport</keyword>
<dbReference type="InterPro" id="IPR045861">
    <property type="entry name" value="CorA_cytoplasmic_dom"/>
</dbReference>
<evidence type="ECO:0000256" key="6">
    <source>
        <dbReference type="ARBA" id="ARBA00022692"/>
    </source>
</evidence>
<accession>A0A135ZYR3</accession>
<dbReference type="InterPro" id="IPR002523">
    <property type="entry name" value="MgTranspt_CorA/ZnTranspt_ZntB"/>
</dbReference>
<dbReference type="GO" id="GO:0005886">
    <property type="term" value="C:plasma membrane"/>
    <property type="evidence" value="ECO:0007669"/>
    <property type="project" value="UniProtKB-SubCell"/>
</dbReference>
<evidence type="ECO:0000256" key="9">
    <source>
        <dbReference type="ARBA" id="ARBA00023065"/>
    </source>
</evidence>
<evidence type="ECO:0000256" key="8">
    <source>
        <dbReference type="ARBA" id="ARBA00022989"/>
    </source>
</evidence>
<dbReference type="SUPFAM" id="SSF144083">
    <property type="entry name" value="Magnesium transport protein CorA, transmembrane region"/>
    <property type="match status" value="1"/>
</dbReference>
<dbReference type="Pfam" id="PF01544">
    <property type="entry name" value="CorA"/>
    <property type="match status" value="1"/>
</dbReference>
<evidence type="ECO:0000256" key="7">
    <source>
        <dbReference type="ARBA" id="ARBA00022833"/>
    </source>
</evidence>
<comment type="similarity">
    <text evidence="2">Belongs to the CorA metal ion transporter (MIT) (TC 1.A.35) family.</text>
</comment>
<evidence type="ECO:0000256" key="2">
    <source>
        <dbReference type="ARBA" id="ARBA00009765"/>
    </source>
</evidence>
<dbReference type="STRING" id="1799789.AX660_17120"/>
<dbReference type="Gene3D" id="3.30.460.20">
    <property type="entry name" value="CorA soluble domain-like"/>
    <property type="match status" value="1"/>
</dbReference>
<evidence type="ECO:0000256" key="3">
    <source>
        <dbReference type="ARBA" id="ARBA00022448"/>
    </source>
</evidence>
<dbReference type="PANTHER" id="PTHR46494:SF3">
    <property type="entry name" value="ZINC TRANSPORT PROTEIN ZNTB"/>
    <property type="match status" value="1"/>
</dbReference>
<feature type="transmembrane region" description="Helical" evidence="11">
    <location>
        <begin position="306"/>
        <end position="327"/>
    </location>
</feature>
<dbReference type="GO" id="GO:0015095">
    <property type="term" value="F:magnesium ion transmembrane transporter activity"/>
    <property type="evidence" value="ECO:0007669"/>
    <property type="project" value="TreeGrafter"/>
</dbReference>
<protein>
    <submittedName>
        <fullName evidence="12">Magnesium transporter CorA</fullName>
    </submittedName>
</protein>
<dbReference type="Gene3D" id="1.20.58.340">
    <property type="entry name" value="Magnesium transport protein CorA, transmembrane region"/>
    <property type="match status" value="2"/>
</dbReference>
<evidence type="ECO:0000313" key="12">
    <source>
        <dbReference type="EMBL" id="KXI28107.1"/>
    </source>
</evidence>
<keyword evidence="6 11" id="KW-0812">Transmembrane</keyword>
<comment type="subcellular location">
    <subcellularLocation>
        <location evidence="1">Cell membrane</location>
        <topology evidence="1">Multi-pass membrane protein</topology>
    </subcellularLocation>
</comment>
<evidence type="ECO:0000256" key="10">
    <source>
        <dbReference type="ARBA" id="ARBA00023136"/>
    </source>
</evidence>
<evidence type="ECO:0000256" key="4">
    <source>
        <dbReference type="ARBA" id="ARBA00022475"/>
    </source>
</evidence>
<reference evidence="13" key="1">
    <citation type="submission" date="2016-02" db="EMBL/GenBank/DDBJ databases">
        <authorList>
            <person name="Schultz-Johansen M."/>
            <person name="Glaring M.A."/>
            <person name="Bech P.K."/>
            <person name="Stougaard P."/>
        </authorList>
    </citation>
    <scope>NUCLEOTIDE SEQUENCE [LARGE SCALE GENOMIC DNA]</scope>
    <source>
        <strain evidence="13">S66</strain>
    </source>
</reference>
<keyword evidence="4" id="KW-1003">Cell membrane</keyword>
<dbReference type="GO" id="GO:0015087">
    <property type="term" value="F:cobalt ion transmembrane transporter activity"/>
    <property type="evidence" value="ECO:0007669"/>
    <property type="project" value="TreeGrafter"/>
</dbReference>
<keyword evidence="5" id="KW-0997">Cell inner membrane</keyword>
<dbReference type="Proteomes" id="UP000070299">
    <property type="component" value="Unassembled WGS sequence"/>
</dbReference>
<keyword evidence="8 11" id="KW-1133">Transmembrane helix</keyword>
<sequence length="331" mass="37894">MSDKPLENFSRADRDGLLWCYIIEANQSAQLCSFEEVKAYQGSGYTWVHMQSDELDTPLTLEKLGLAPARIESLCALETRPKAQDYADGMLIYLRGINRNPEADPEDMVSLRVWVREKQLISLRRKDRRLLSVLDVKERLDNGECPASPMDLVVNIVNCITDRISETVDELDDELTEFESQDVPQHESRGRLMQARRQAAALRRYLAPQRDALEAIIRANKYMSDEHIHDIRMDYDRITRYVEDLDLAKERAMVLQDELRNRIAEQQGMRMYVLSLVTAIFLPLSFLTGVFGMNVGGLPGLENPDAFTMLAIGMGVIALGITGYMLWKKWM</sequence>
<dbReference type="CDD" id="cd12833">
    <property type="entry name" value="ZntB-like_1"/>
    <property type="match status" value="1"/>
</dbReference>
<keyword evidence="10 11" id="KW-0472">Membrane</keyword>
<dbReference type="RefSeq" id="WP_068378105.1">
    <property type="nucleotide sequence ID" value="NZ_LSNE01000007.1"/>
</dbReference>